<keyword evidence="1" id="KW-0472">Membrane</keyword>
<dbReference type="AlphaFoldDB" id="A0A2S1LUJ1"/>
<keyword evidence="1" id="KW-1133">Transmembrane helix</keyword>
<dbReference type="OrthoDB" id="1049931at2"/>
<evidence type="ECO:0000313" key="4">
    <source>
        <dbReference type="Proteomes" id="UP000244677"/>
    </source>
</evidence>
<dbReference type="PIRSF" id="PIRSF026631">
    <property type="entry name" value="UCP026631"/>
    <property type="match status" value="1"/>
</dbReference>
<gene>
    <name evidence="3" type="ORF">FK004_11105</name>
</gene>
<evidence type="ECO:0000256" key="1">
    <source>
        <dbReference type="SAM" id="Phobius"/>
    </source>
</evidence>
<feature type="transmembrane region" description="Helical" evidence="1">
    <location>
        <begin position="218"/>
        <end position="239"/>
    </location>
</feature>
<feature type="domain" description="YdbS-like PH" evidence="2">
    <location>
        <begin position="391"/>
        <end position="456"/>
    </location>
</feature>
<organism evidence="3 4">
    <name type="scientific">Flavobacterium kingsejongi</name>
    <dbReference type="NCBI Taxonomy" id="1678728"/>
    <lineage>
        <taxon>Bacteria</taxon>
        <taxon>Pseudomonadati</taxon>
        <taxon>Bacteroidota</taxon>
        <taxon>Flavobacteriia</taxon>
        <taxon>Flavobacteriales</taxon>
        <taxon>Flavobacteriaceae</taxon>
        <taxon>Flavobacterium</taxon>
    </lineage>
</organism>
<feature type="transmembrane region" description="Helical" evidence="1">
    <location>
        <begin position="374"/>
        <end position="391"/>
    </location>
</feature>
<dbReference type="InterPro" id="IPR005182">
    <property type="entry name" value="YdbS-like_PH"/>
</dbReference>
<dbReference type="EMBL" id="CP020919">
    <property type="protein sequence ID" value="AWG27321.1"/>
    <property type="molecule type" value="Genomic_DNA"/>
</dbReference>
<proteinExistence type="predicted"/>
<dbReference type="PANTHER" id="PTHR34473">
    <property type="entry name" value="UPF0699 TRANSMEMBRANE PROTEIN YDBS"/>
    <property type="match status" value="1"/>
</dbReference>
<dbReference type="Pfam" id="PF03703">
    <property type="entry name" value="bPH_2"/>
    <property type="match status" value="3"/>
</dbReference>
<dbReference type="Proteomes" id="UP000244677">
    <property type="component" value="Chromosome"/>
</dbReference>
<keyword evidence="1" id="KW-0812">Transmembrane</keyword>
<dbReference type="InterPro" id="IPR014529">
    <property type="entry name" value="UCP026631"/>
</dbReference>
<protein>
    <recommendedName>
        <fullName evidence="2">YdbS-like PH domain-containing protein</fullName>
    </recommendedName>
</protein>
<feature type="transmembrane region" description="Helical" evidence="1">
    <location>
        <begin position="30"/>
        <end position="49"/>
    </location>
</feature>
<accession>A0A2S1LUJ1</accession>
<evidence type="ECO:0000259" key="2">
    <source>
        <dbReference type="Pfam" id="PF03703"/>
    </source>
</evidence>
<keyword evidence="4" id="KW-1185">Reference proteome</keyword>
<evidence type="ECO:0000313" key="3">
    <source>
        <dbReference type="EMBL" id="AWG27321.1"/>
    </source>
</evidence>
<feature type="transmembrane region" description="Helical" evidence="1">
    <location>
        <begin position="343"/>
        <end position="362"/>
    </location>
</feature>
<dbReference type="PANTHER" id="PTHR34473:SF2">
    <property type="entry name" value="UPF0699 TRANSMEMBRANE PROTEIN YDBT"/>
    <property type="match status" value="1"/>
</dbReference>
<sequence>MFFDSIQRILRGLWPFLLLWIFKIDETNRIFGFIGGLVIIVLTAIFAYLRYRNFTFYIDDANNEFVINHGVINKTKIGIRMEKIQQVNINQSLIQKIIGVYALELDTAGSDKKEATIKAVSHDMALELKSRLLNPEFRAQQQEEIIPELEPTDDRVINISLLSLLKIGFTSNYVRTIFLIWAFGWTIYENYRNLGRGDAFETTEIDSYFTETLIMSSALLFVFLLVLLVLIVNIVRVIIKYYNFRIVKKPQSLLLSYGLLDTKETIIRPEKVQIATIRRNYFQKKLNVLEIKIRQASGTEDEQKKSKIEIPGCNTQEKEEIIQLIFNRLPQKGTPLYPNFRKLIFPILFRIVLPVAAFFIIGKNIEIPLYDYSYLVPFYITFAGIIIYFGYRNYRLYTADDFIIKQSGAWDIEHEIFEPYKIQAITTRQYFWHKSADIGHVSLHTAGGTIDFMFTDFTTIKKLVNQWLYEVETSDKNWM</sequence>
<feature type="domain" description="YdbS-like PH" evidence="2">
    <location>
        <begin position="241"/>
        <end position="323"/>
    </location>
</feature>
<feature type="transmembrane region" description="Helical" evidence="1">
    <location>
        <begin position="172"/>
        <end position="188"/>
    </location>
</feature>
<name>A0A2S1LUJ1_9FLAO</name>
<dbReference type="KEGG" id="fki:FK004_11105"/>
<reference evidence="3 4" key="1">
    <citation type="submission" date="2017-04" db="EMBL/GenBank/DDBJ databases">
        <title>Complete genome sequence of Flavobacterium kingsejong AJ004.</title>
        <authorList>
            <person name="Lee P.C."/>
        </authorList>
    </citation>
    <scope>NUCLEOTIDE SEQUENCE [LARGE SCALE GENOMIC DNA]</scope>
    <source>
        <strain evidence="3 4">AJ004</strain>
    </source>
</reference>
<feature type="domain" description="YdbS-like PH" evidence="2">
    <location>
        <begin position="51"/>
        <end position="130"/>
    </location>
</feature>